<dbReference type="GO" id="GO:0016705">
    <property type="term" value="F:oxidoreductase activity, acting on paired donors, with incorporation or reduction of molecular oxygen"/>
    <property type="evidence" value="ECO:0007669"/>
    <property type="project" value="InterPro"/>
</dbReference>
<evidence type="ECO:0000256" key="4">
    <source>
        <dbReference type="ARBA" id="ARBA00022617"/>
    </source>
</evidence>
<keyword evidence="7 15" id="KW-1133">Transmembrane helix</keyword>
<sequence>MEVLQIEYVKVLVSVAIFFRFLWLLISLYTKLVARPENFRGMLRKQGIDGPPPTSWLLGNLMDMKKAQQSSQHQPNITSHNVAAAIFPYDEQCRKLYEEKRELGWLVMEFLQFEYVKVSVSVAVVGFLWLLISLYMKLVAKPERIRRMLRKQGVVGPPSTSWLLGNIMDMKKAYQNSQHQPTITSHNLAAAIFPYNEECRKQYGEVFSFSLGNKQILHVSKPEMVREIVTCTSLDLGKASYLQNELGPYLGRGILTTNGTVWAHQNKIIAPELYMVKVKGMINLITESTMITIKSLKSRIEKEGGIADIKIDDDMRSFSGDVISRACFGSNYSKGEEIFLKLTALQELMGKIAELLGFPGLRYLPTKSNRSAWKLQKEIRNLILEVVEERKQKAAHEKDLLQMIIEGAESSKFNQEETDQFIVDNCKNIYVAAFEALAVSATWCLMLLASNQEWQDRVRTEVVEICGDRTPDYEMLKKMKLLTMVIQETLRLYPPATEISRQTYKDMKFQHINIPKDVTIRTMVLFMHTNPEIWGPDAYEFNPERFANGISSSCKLPYVYMPFGMGPRVCVGQHLAMIELKILLSLIVSNFFLSISPKYVHSPTRRLTIEPKDGVNLLVKKIHK</sequence>
<comment type="subcellular location">
    <subcellularLocation>
        <location evidence="2">Membrane</location>
        <topology evidence="2">Single-pass membrane protein</topology>
    </subcellularLocation>
</comment>
<evidence type="ECO:0000256" key="3">
    <source>
        <dbReference type="ARBA" id="ARBA00010617"/>
    </source>
</evidence>
<keyword evidence="8 13" id="KW-0560">Oxidoreductase</keyword>
<evidence type="ECO:0000313" key="16">
    <source>
        <dbReference type="EMBL" id="TXG46825.1"/>
    </source>
</evidence>
<keyword evidence="10 13" id="KW-0503">Monooxygenase</keyword>
<dbReference type="GO" id="GO:0005506">
    <property type="term" value="F:iron ion binding"/>
    <property type="evidence" value="ECO:0007669"/>
    <property type="project" value="InterPro"/>
</dbReference>
<feature type="coiled-coil region" evidence="14">
    <location>
        <begin position="372"/>
        <end position="399"/>
    </location>
</feature>
<dbReference type="PANTHER" id="PTHR24282:SF196">
    <property type="entry name" value="CYTOCHROME P450 714C2"/>
    <property type="match status" value="1"/>
</dbReference>
<dbReference type="AlphaFoldDB" id="A0A5C7GQJ8"/>
<evidence type="ECO:0000256" key="8">
    <source>
        <dbReference type="ARBA" id="ARBA00023002"/>
    </source>
</evidence>
<evidence type="ECO:0000256" key="1">
    <source>
        <dbReference type="ARBA" id="ARBA00001971"/>
    </source>
</evidence>
<keyword evidence="11 15" id="KW-0472">Membrane</keyword>
<dbReference type="GO" id="GO:0016020">
    <property type="term" value="C:membrane"/>
    <property type="evidence" value="ECO:0007669"/>
    <property type="project" value="UniProtKB-SubCell"/>
</dbReference>
<keyword evidence="17" id="KW-1185">Reference proteome</keyword>
<dbReference type="SUPFAM" id="SSF48264">
    <property type="entry name" value="Cytochrome P450"/>
    <property type="match status" value="1"/>
</dbReference>
<gene>
    <name evidence="16" type="ORF">EZV62_026119</name>
</gene>
<keyword evidence="14" id="KW-0175">Coiled coil</keyword>
<evidence type="ECO:0000256" key="13">
    <source>
        <dbReference type="RuleBase" id="RU000461"/>
    </source>
</evidence>
<evidence type="ECO:0000256" key="2">
    <source>
        <dbReference type="ARBA" id="ARBA00004167"/>
    </source>
</evidence>
<dbReference type="GO" id="GO:0004497">
    <property type="term" value="F:monooxygenase activity"/>
    <property type="evidence" value="ECO:0007669"/>
    <property type="project" value="UniProtKB-KW"/>
</dbReference>
<name>A0A5C7GQJ8_9ROSI</name>
<evidence type="ECO:0000256" key="6">
    <source>
        <dbReference type="ARBA" id="ARBA00022723"/>
    </source>
</evidence>
<dbReference type="InterPro" id="IPR017972">
    <property type="entry name" value="Cyt_P450_CS"/>
</dbReference>
<evidence type="ECO:0000313" key="17">
    <source>
        <dbReference type="Proteomes" id="UP000323000"/>
    </source>
</evidence>
<keyword evidence="5 15" id="KW-0812">Transmembrane</keyword>
<evidence type="ECO:0000256" key="15">
    <source>
        <dbReference type="SAM" id="Phobius"/>
    </source>
</evidence>
<evidence type="ECO:0000256" key="14">
    <source>
        <dbReference type="SAM" id="Coils"/>
    </source>
</evidence>
<keyword evidence="6 12" id="KW-0479">Metal-binding</keyword>
<feature type="binding site" description="axial binding residue" evidence="12">
    <location>
        <position position="570"/>
    </location>
    <ligand>
        <name>heme</name>
        <dbReference type="ChEBI" id="CHEBI:30413"/>
    </ligand>
    <ligandPart>
        <name>Fe</name>
        <dbReference type="ChEBI" id="CHEBI:18248"/>
    </ligandPart>
</feature>
<dbReference type="Proteomes" id="UP000323000">
    <property type="component" value="Chromosome 13"/>
</dbReference>
<evidence type="ECO:0000256" key="11">
    <source>
        <dbReference type="ARBA" id="ARBA00023136"/>
    </source>
</evidence>
<comment type="cofactor">
    <cofactor evidence="1 12">
        <name>heme</name>
        <dbReference type="ChEBI" id="CHEBI:30413"/>
    </cofactor>
</comment>
<dbReference type="PRINTS" id="PR00463">
    <property type="entry name" value="EP450I"/>
</dbReference>
<organism evidence="16 17">
    <name type="scientific">Acer yangbiense</name>
    <dbReference type="NCBI Taxonomy" id="1000413"/>
    <lineage>
        <taxon>Eukaryota</taxon>
        <taxon>Viridiplantae</taxon>
        <taxon>Streptophyta</taxon>
        <taxon>Embryophyta</taxon>
        <taxon>Tracheophyta</taxon>
        <taxon>Spermatophyta</taxon>
        <taxon>Magnoliopsida</taxon>
        <taxon>eudicotyledons</taxon>
        <taxon>Gunneridae</taxon>
        <taxon>Pentapetalae</taxon>
        <taxon>rosids</taxon>
        <taxon>malvids</taxon>
        <taxon>Sapindales</taxon>
        <taxon>Sapindaceae</taxon>
        <taxon>Hippocastanoideae</taxon>
        <taxon>Acereae</taxon>
        <taxon>Acer</taxon>
    </lineage>
</organism>
<feature type="transmembrane region" description="Helical" evidence="15">
    <location>
        <begin position="12"/>
        <end position="34"/>
    </location>
</feature>
<dbReference type="InterPro" id="IPR001128">
    <property type="entry name" value="Cyt_P450"/>
</dbReference>
<protein>
    <submittedName>
        <fullName evidence="16">Uncharacterized protein</fullName>
    </submittedName>
</protein>
<evidence type="ECO:0000256" key="10">
    <source>
        <dbReference type="ARBA" id="ARBA00023033"/>
    </source>
</evidence>
<keyword evidence="9 12" id="KW-0408">Iron</keyword>
<dbReference type="OrthoDB" id="1470350at2759"/>
<dbReference type="PANTHER" id="PTHR24282">
    <property type="entry name" value="CYTOCHROME P450 FAMILY MEMBER"/>
    <property type="match status" value="1"/>
</dbReference>
<evidence type="ECO:0000256" key="5">
    <source>
        <dbReference type="ARBA" id="ARBA00022692"/>
    </source>
</evidence>
<dbReference type="EMBL" id="VAHF01000013">
    <property type="protein sequence ID" value="TXG46825.1"/>
    <property type="molecule type" value="Genomic_DNA"/>
</dbReference>
<dbReference type="GO" id="GO:0020037">
    <property type="term" value="F:heme binding"/>
    <property type="evidence" value="ECO:0007669"/>
    <property type="project" value="InterPro"/>
</dbReference>
<proteinExistence type="inferred from homology"/>
<feature type="transmembrane region" description="Helical" evidence="15">
    <location>
        <begin position="115"/>
        <end position="136"/>
    </location>
</feature>
<comment type="similarity">
    <text evidence="3 13">Belongs to the cytochrome P450 family.</text>
</comment>
<evidence type="ECO:0000256" key="12">
    <source>
        <dbReference type="PIRSR" id="PIRSR602401-1"/>
    </source>
</evidence>
<dbReference type="InterPro" id="IPR036396">
    <property type="entry name" value="Cyt_P450_sf"/>
</dbReference>
<accession>A0A5C7GQJ8</accession>
<evidence type="ECO:0000256" key="7">
    <source>
        <dbReference type="ARBA" id="ARBA00022989"/>
    </source>
</evidence>
<dbReference type="InterPro" id="IPR050665">
    <property type="entry name" value="Cytochrome_P450_Monooxygen"/>
</dbReference>
<reference evidence="17" key="1">
    <citation type="journal article" date="2019" name="Gigascience">
        <title>De novo genome assembly of the endangered Acer yangbiense, a plant species with extremely small populations endemic to Yunnan Province, China.</title>
        <authorList>
            <person name="Yang J."/>
            <person name="Wariss H.M."/>
            <person name="Tao L."/>
            <person name="Zhang R."/>
            <person name="Yun Q."/>
            <person name="Hollingsworth P."/>
            <person name="Dao Z."/>
            <person name="Luo G."/>
            <person name="Guo H."/>
            <person name="Ma Y."/>
            <person name="Sun W."/>
        </authorList>
    </citation>
    <scope>NUCLEOTIDE SEQUENCE [LARGE SCALE GENOMIC DNA]</scope>
    <source>
        <strain evidence="17">cv. Malutang</strain>
    </source>
</reference>
<dbReference type="Gene3D" id="1.10.630.10">
    <property type="entry name" value="Cytochrome P450"/>
    <property type="match status" value="1"/>
</dbReference>
<dbReference type="Pfam" id="PF00067">
    <property type="entry name" value="p450"/>
    <property type="match status" value="1"/>
</dbReference>
<comment type="caution">
    <text evidence="16">The sequence shown here is derived from an EMBL/GenBank/DDBJ whole genome shotgun (WGS) entry which is preliminary data.</text>
</comment>
<keyword evidence="4 12" id="KW-0349">Heme</keyword>
<dbReference type="InterPro" id="IPR002401">
    <property type="entry name" value="Cyt_P450_E_grp-I"/>
</dbReference>
<dbReference type="PRINTS" id="PR00385">
    <property type="entry name" value="P450"/>
</dbReference>
<evidence type="ECO:0000256" key="9">
    <source>
        <dbReference type="ARBA" id="ARBA00023004"/>
    </source>
</evidence>
<dbReference type="PROSITE" id="PS00086">
    <property type="entry name" value="CYTOCHROME_P450"/>
    <property type="match status" value="1"/>
</dbReference>